<name>A0A7S2YFH3_9STRA</name>
<feature type="compositionally biased region" description="Basic and acidic residues" evidence="1">
    <location>
        <begin position="339"/>
        <end position="357"/>
    </location>
</feature>
<feature type="compositionally biased region" description="Polar residues" evidence="1">
    <location>
        <begin position="796"/>
        <end position="813"/>
    </location>
</feature>
<feature type="region of interest" description="Disordered" evidence="1">
    <location>
        <begin position="697"/>
        <end position="834"/>
    </location>
</feature>
<proteinExistence type="predicted"/>
<feature type="region of interest" description="Disordered" evidence="1">
    <location>
        <begin position="195"/>
        <end position="230"/>
    </location>
</feature>
<feature type="compositionally biased region" description="Basic residues" evidence="1">
    <location>
        <begin position="144"/>
        <end position="154"/>
    </location>
</feature>
<feature type="region of interest" description="Disordered" evidence="1">
    <location>
        <begin position="584"/>
        <end position="657"/>
    </location>
</feature>
<organism evidence="2">
    <name type="scientific">Entomoneis paludosa</name>
    <dbReference type="NCBI Taxonomy" id="265537"/>
    <lineage>
        <taxon>Eukaryota</taxon>
        <taxon>Sar</taxon>
        <taxon>Stramenopiles</taxon>
        <taxon>Ochrophyta</taxon>
        <taxon>Bacillariophyta</taxon>
        <taxon>Bacillariophyceae</taxon>
        <taxon>Bacillariophycidae</taxon>
        <taxon>Entomoneidaceae</taxon>
        <taxon>Entomoneis</taxon>
    </lineage>
</organism>
<feature type="region of interest" description="Disordered" evidence="1">
    <location>
        <begin position="126"/>
        <end position="181"/>
    </location>
</feature>
<sequence length="864" mass="95374">MATIHKSISWKSALDPQIQVDSGPKTHVAIIIIINNMTSVRLGPCLGRSWTSLLGMALLLLQVAPLHAFAGLGLLATPAAPSDRRAMVLGAQLASNNDNEEQDVFPVAANDAAQARLDDIRARVAAASQERTSNMTTAASLPSRKQRRQAQKQKRRDEKVQKQRQTTPMATGPTDPATLPLSQSENATRIPASASMAVAQGDASTDGTRNELPCDNPSPVEEETPLESAPRVVPRKMAIALEKSLFEDSRVWDDNNIRPVTTTAVSIGVPTFVQPTHGNPQGSVQFPRRISPINHDGIRVVGKSPKSLVIPMEAAFAQDVGAAETSEKHFNVGPRRTPRPHDTIATRPRDNIPHDTSADTMDSASPSLYDPIIPMEAAFFNEIGVSERVEKHYSVPPPQQSPLRRSTSSIVNRRAALKSDSRVQQPDGLGMQQESERGLTSYTAVAERDSNHYKSSDKAVSSHARPRRISEHFDSVTKRVQKPPVGMNTGTMLSQKSKALEPLASTTASLVRPERNEPVQQPPTTMTTRQKRQSDHPPGNSQGERTHRVRMPKNDPQNRLKYEAAAALVVPMEAAFDLEPTASETAEKHLTIPRTLPKQRISVPNDEPSKMPSRRTASISRTRQSGNQQEEQQSPPSGVESRKSRNKDRQGLLRDVTNQGLFEEAALYRQKPMEVAFEEDIHLSETVVKHYTYPRYDEKKPSRTSFDKQKGTEKETASSSEKTQPSIKDAPRIHSSISKSKRAALSGETETTEDDALAPIRNRLPMEVEFDRDSPVAESVEKHYTYPRSHDGPRSTFGSLKNISRNPGSRSNPSEPPQHQPREASQRQSSQYPAVIPMEVAFDIAPWVAESSDKHFTIPREPRP</sequence>
<evidence type="ECO:0000256" key="1">
    <source>
        <dbReference type="SAM" id="MobiDB-lite"/>
    </source>
</evidence>
<gene>
    <name evidence="2" type="ORF">APAL1065_LOCUS15631</name>
</gene>
<feature type="region of interest" description="Disordered" evidence="1">
    <location>
        <begin position="415"/>
        <end position="556"/>
    </location>
</feature>
<feature type="compositionally biased region" description="Polar residues" evidence="1">
    <location>
        <begin position="717"/>
        <end position="726"/>
    </location>
</feature>
<feature type="compositionally biased region" description="Basic and acidic residues" evidence="1">
    <location>
        <begin position="468"/>
        <end position="477"/>
    </location>
</feature>
<feature type="compositionally biased region" description="Basic and acidic residues" evidence="1">
    <location>
        <begin position="764"/>
        <end position="793"/>
    </location>
</feature>
<accession>A0A7S2YFH3</accession>
<feature type="compositionally biased region" description="Polar residues" evidence="1">
    <location>
        <begin position="615"/>
        <end position="636"/>
    </location>
</feature>
<feature type="compositionally biased region" description="Basic and acidic residues" evidence="1">
    <location>
        <begin position="640"/>
        <end position="652"/>
    </location>
</feature>
<reference evidence="2" key="1">
    <citation type="submission" date="2021-01" db="EMBL/GenBank/DDBJ databases">
        <authorList>
            <person name="Corre E."/>
            <person name="Pelletier E."/>
            <person name="Niang G."/>
            <person name="Scheremetjew M."/>
            <person name="Finn R."/>
            <person name="Kale V."/>
            <person name="Holt S."/>
            <person name="Cochrane G."/>
            <person name="Meng A."/>
            <person name="Brown T."/>
            <person name="Cohen L."/>
        </authorList>
    </citation>
    <scope>NUCLEOTIDE SEQUENCE</scope>
    <source>
        <strain evidence="2">CCMP125</strain>
    </source>
</reference>
<protein>
    <submittedName>
        <fullName evidence="2">Uncharacterized protein</fullName>
    </submittedName>
</protein>
<dbReference type="AlphaFoldDB" id="A0A7S2YFH3"/>
<feature type="compositionally biased region" description="Polar residues" evidence="1">
    <location>
        <begin position="518"/>
        <end position="528"/>
    </location>
</feature>
<feature type="compositionally biased region" description="Basic and acidic residues" evidence="1">
    <location>
        <begin position="446"/>
        <end position="457"/>
    </location>
</feature>
<feature type="region of interest" description="Disordered" evidence="1">
    <location>
        <begin position="325"/>
        <end position="361"/>
    </location>
</feature>
<dbReference type="EMBL" id="HBHT01023293">
    <property type="protein sequence ID" value="CAD9973896.1"/>
    <property type="molecule type" value="Transcribed_RNA"/>
</dbReference>
<feature type="compositionally biased region" description="Polar residues" evidence="1">
    <location>
        <begin position="129"/>
        <end position="140"/>
    </location>
</feature>
<feature type="compositionally biased region" description="Polar residues" evidence="1">
    <location>
        <begin position="488"/>
        <end position="497"/>
    </location>
</feature>
<evidence type="ECO:0000313" key="2">
    <source>
        <dbReference type="EMBL" id="CAD9973896.1"/>
    </source>
</evidence>
<feature type="compositionally biased region" description="Basic and acidic residues" evidence="1">
    <location>
        <begin position="697"/>
        <end position="716"/>
    </location>
</feature>